<dbReference type="EMBL" id="CAUEEQ010038522">
    <property type="protein sequence ID" value="CAJ0954442.1"/>
    <property type="molecule type" value="Genomic_DNA"/>
</dbReference>
<evidence type="ECO:0000256" key="1">
    <source>
        <dbReference type="SAM" id="MobiDB-lite"/>
    </source>
</evidence>
<evidence type="ECO:0000313" key="2">
    <source>
        <dbReference type="EMBL" id="CAJ0954442.1"/>
    </source>
</evidence>
<reference evidence="2" key="1">
    <citation type="submission" date="2023-07" db="EMBL/GenBank/DDBJ databases">
        <authorList>
            <person name="Stuckert A."/>
        </authorList>
    </citation>
    <scope>NUCLEOTIDE SEQUENCE</scope>
</reference>
<accession>A0ABN9M5M7</accession>
<proteinExistence type="predicted"/>
<protein>
    <submittedName>
        <fullName evidence="2">Uncharacterized protein</fullName>
    </submittedName>
</protein>
<gene>
    <name evidence="2" type="ORF">RIMI_LOCUS14734550</name>
</gene>
<feature type="region of interest" description="Disordered" evidence="1">
    <location>
        <begin position="102"/>
        <end position="124"/>
    </location>
</feature>
<dbReference type="Proteomes" id="UP001176940">
    <property type="component" value="Unassembled WGS sequence"/>
</dbReference>
<evidence type="ECO:0000313" key="3">
    <source>
        <dbReference type="Proteomes" id="UP001176940"/>
    </source>
</evidence>
<sequence length="434" mass="49203">MAFAAFQGRRSGQRRHTLAEVTNQLVVLPSVPPDMEGKLFTIGNNPSLGSVDSEYDMGSIQSDLNFPDDFSALKEVSMANQSVTRLTPPYIGLRPTNLAMPPMSSQKREAHNRSPVSFREGRRASDTSLTQGIVAFRQHLQNLARTKGILELNKIQMLYEQMGPTEDPNLASHTLQDPNHPQTNLSAQIQNISTFPSNLQPPLLSRRQSLETQYLQHRLQKGNLLAQNSCPLYCKETPRSLEQQLQEHRLHQKRLFLQKQPQLQAYFNQMQIVENTYPLQGQQLPLSHQESVQQNQFSLSQPLSPVLEPASDEMQYDPFLSQYHKLHSQQMQHMVQPSQPQVLSQVHVQQPPLHYAYQTCDLQGVPLHETEYTNQCQYSIDPSQQSGLALHQTPGSSPGLDPQTSYKTLNLNEPYDCEMMETVDSQHSGYVLVN</sequence>
<name>A0ABN9M5M7_9NEOB</name>
<organism evidence="2 3">
    <name type="scientific">Ranitomeya imitator</name>
    <name type="common">mimic poison frog</name>
    <dbReference type="NCBI Taxonomy" id="111125"/>
    <lineage>
        <taxon>Eukaryota</taxon>
        <taxon>Metazoa</taxon>
        <taxon>Chordata</taxon>
        <taxon>Craniata</taxon>
        <taxon>Vertebrata</taxon>
        <taxon>Euteleostomi</taxon>
        <taxon>Amphibia</taxon>
        <taxon>Batrachia</taxon>
        <taxon>Anura</taxon>
        <taxon>Neobatrachia</taxon>
        <taxon>Hyloidea</taxon>
        <taxon>Dendrobatidae</taxon>
        <taxon>Dendrobatinae</taxon>
        <taxon>Ranitomeya</taxon>
    </lineage>
</organism>
<comment type="caution">
    <text evidence="2">The sequence shown here is derived from an EMBL/GenBank/DDBJ whole genome shotgun (WGS) entry which is preliminary data.</text>
</comment>
<keyword evidence="3" id="KW-1185">Reference proteome</keyword>